<organism evidence="2 3">
    <name type="scientific">Paeniglutamicibacter psychrophenolicus</name>
    <dbReference type="NCBI Taxonomy" id="257454"/>
    <lineage>
        <taxon>Bacteria</taxon>
        <taxon>Bacillati</taxon>
        <taxon>Actinomycetota</taxon>
        <taxon>Actinomycetes</taxon>
        <taxon>Micrococcales</taxon>
        <taxon>Micrococcaceae</taxon>
        <taxon>Paeniglutamicibacter</taxon>
    </lineage>
</organism>
<dbReference type="Gene3D" id="3.40.430.10">
    <property type="entry name" value="Dihydrofolate Reductase, subunit A"/>
    <property type="match status" value="1"/>
</dbReference>
<dbReference type="EMBL" id="JAGIOE010000001">
    <property type="protein sequence ID" value="MBP2374320.1"/>
    <property type="molecule type" value="Genomic_DNA"/>
</dbReference>
<dbReference type="Proteomes" id="UP000766570">
    <property type="component" value="Unassembled WGS sequence"/>
</dbReference>
<protein>
    <submittedName>
        <fullName evidence="2">Dihydrofolate reductase</fullName>
    </submittedName>
</protein>
<dbReference type="RefSeq" id="WP_209907351.1">
    <property type="nucleotide sequence ID" value="NZ_BAAAMI010000006.1"/>
</dbReference>
<dbReference type="InterPro" id="IPR050765">
    <property type="entry name" value="Riboflavin_Biosynth_HTPR"/>
</dbReference>
<comment type="caution">
    <text evidence="2">The sequence shown here is derived from an EMBL/GenBank/DDBJ whole genome shotgun (WGS) entry which is preliminary data.</text>
</comment>
<sequence length="186" mass="20711">MAKLIYAYLASLDGYVADASGDFGWAYPGEEVMDFINAAERDVGTYLYGRTMYEMMSGWETDPGYAAGSPGDAEFARLWQAADKVVFSRILQAASTRRTRIERTFDAGMVRALKETAAKDLSVSGAELAAEAWRAGLIDECQVFVSPMLVGGGKRMFPDGIRQPLELLEERRFDNGMVFMRHRVLH</sequence>
<accession>A0ABS4WDT2</accession>
<dbReference type="PANTHER" id="PTHR38011">
    <property type="entry name" value="DIHYDROFOLATE REDUCTASE FAMILY PROTEIN (AFU_ORTHOLOGUE AFUA_8G06820)"/>
    <property type="match status" value="1"/>
</dbReference>
<dbReference type="Pfam" id="PF01872">
    <property type="entry name" value="RibD_C"/>
    <property type="match status" value="1"/>
</dbReference>
<feature type="domain" description="Bacterial bifunctional deaminase-reductase C-terminal" evidence="1">
    <location>
        <begin position="3"/>
        <end position="179"/>
    </location>
</feature>
<evidence type="ECO:0000313" key="3">
    <source>
        <dbReference type="Proteomes" id="UP000766570"/>
    </source>
</evidence>
<evidence type="ECO:0000313" key="2">
    <source>
        <dbReference type="EMBL" id="MBP2374320.1"/>
    </source>
</evidence>
<evidence type="ECO:0000259" key="1">
    <source>
        <dbReference type="Pfam" id="PF01872"/>
    </source>
</evidence>
<proteinExistence type="predicted"/>
<name>A0ABS4WDT2_9MICC</name>
<dbReference type="InterPro" id="IPR024072">
    <property type="entry name" value="DHFR-like_dom_sf"/>
</dbReference>
<keyword evidence="3" id="KW-1185">Reference proteome</keyword>
<dbReference type="InterPro" id="IPR002734">
    <property type="entry name" value="RibDG_C"/>
</dbReference>
<gene>
    <name evidence="2" type="ORF">JOF46_002232</name>
</gene>
<dbReference type="PANTHER" id="PTHR38011:SF11">
    <property type="entry name" value="2,5-DIAMINO-6-RIBOSYLAMINO-4(3H)-PYRIMIDINONE 5'-PHOSPHATE REDUCTASE"/>
    <property type="match status" value="1"/>
</dbReference>
<dbReference type="SUPFAM" id="SSF53597">
    <property type="entry name" value="Dihydrofolate reductase-like"/>
    <property type="match status" value="1"/>
</dbReference>
<reference evidence="2 3" key="1">
    <citation type="submission" date="2021-03" db="EMBL/GenBank/DDBJ databases">
        <title>Sequencing the genomes of 1000 actinobacteria strains.</title>
        <authorList>
            <person name="Klenk H.-P."/>
        </authorList>
    </citation>
    <scope>NUCLEOTIDE SEQUENCE [LARGE SCALE GENOMIC DNA]</scope>
    <source>
        <strain evidence="2 3">DSM 15454</strain>
    </source>
</reference>